<organism evidence="1 2">
    <name type="scientific">Candidatus Fimimonas gallinarum</name>
    <dbReference type="NCBI Taxonomy" id="2840821"/>
    <lineage>
        <taxon>Bacteria</taxon>
        <taxon>Pseudomonadati</taxon>
        <taxon>Myxococcota</taxon>
        <taxon>Myxococcia</taxon>
        <taxon>Myxococcales</taxon>
        <taxon>Cystobacterineae</taxon>
        <taxon>Myxococcaceae</taxon>
        <taxon>Myxococcaceae incertae sedis</taxon>
        <taxon>Candidatus Fimimonas</taxon>
    </lineage>
</organism>
<evidence type="ECO:0000313" key="1">
    <source>
        <dbReference type="EMBL" id="HIR65929.1"/>
    </source>
</evidence>
<accession>A0A9D1J7S5</accession>
<dbReference type="AlphaFoldDB" id="A0A9D1J7S5"/>
<comment type="caution">
    <text evidence="1">The sequence shown here is derived from an EMBL/GenBank/DDBJ whole genome shotgun (WGS) entry which is preliminary data.</text>
</comment>
<dbReference type="SUPFAM" id="SSF48334">
    <property type="entry name" value="DNA repair protein MutS, domain III"/>
    <property type="match status" value="1"/>
</dbReference>
<evidence type="ECO:0000313" key="2">
    <source>
        <dbReference type="Proteomes" id="UP000824200"/>
    </source>
</evidence>
<sequence length="116" mass="13080">MATVALYRTILLLALPCQKRLTSKIAYNNVTPKDCVSLKKSLEALPAVKQLVSVCRSKILKDIFVGHGDSCKKRIKISAITIFRNDLQKKTQTVAFVTNSINLIINYCAITWHRLF</sequence>
<dbReference type="Gene3D" id="1.10.1420.10">
    <property type="match status" value="1"/>
</dbReference>
<proteinExistence type="predicted"/>
<name>A0A9D1J7S5_9BACT</name>
<gene>
    <name evidence="1" type="ORF">IAC95_03485</name>
</gene>
<reference evidence="1" key="1">
    <citation type="submission" date="2020-10" db="EMBL/GenBank/DDBJ databases">
        <authorList>
            <person name="Gilroy R."/>
        </authorList>
    </citation>
    <scope>NUCLEOTIDE SEQUENCE</scope>
    <source>
        <strain evidence="1">CHK121-14286</strain>
    </source>
</reference>
<protein>
    <submittedName>
        <fullName evidence="1">Uncharacterized protein</fullName>
    </submittedName>
</protein>
<dbReference type="EMBL" id="DVHL01000029">
    <property type="protein sequence ID" value="HIR65929.1"/>
    <property type="molecule type" value="Genomic_DNA"/>
</dbReference>
<dbReference type="InterPro" id="IPR036187">
    <property type="entry name" value="DNA_mismatch_repair_MutS_sf"/>
</dbReference>
<dbReference type="Proteomes" id="UP000824200">
    <property type="component" value="Unassembled WGS sequence"/>
</dbReference>
<reference evidence="1" key="2">
    <citation type="journal article" date="2021" name="PeerJ">
        <title>Extensive microbial diversity within the chicken gut microbiome revealed by metagenomics and culture.</title>
        <authorList>
            <person name="Gilroy R."/>
            <person name="Ravi A."/>
            <person name="Getino M."/>
            <person name="Pursley I."/>
            <person name="Horton D.L."/>
            <person name="Alikhan N.F."/>
            <person name="Baker D."/>
            <person name="Gharbi K."/>
            <person name="Hall N."/>
            <person name="Watson M."/>
            <person name="Adriaenssens E.M."/>
            <person name="Foster-Nyarko E."/>
            <person name="Jarju S."/>
            <person name="Secka A."/>
            <person name="Antonio M."/>
            <person name="Oren A."/>
            <person name="Chaudhuri R.R."/>
            <person name="La Ragione R."/>
            <person name="Hildebrand F."/>
            <person name="Pallen M.J."/>
        </authorList>
    </citation>
    <scope>NUCLEOTIDE SEQUENCE</scope>
    <source>
        <strain evidence="1">CHK121-14286</strain>
    </source>
</reference>